<protein>
    <submittedName>
        <fullName evidence="2">Uncharacterized protein</fullName>
    </submittedName>
</protein>
<dbReference type="EMBL" id="BMAT01006919">
    <property type="protein sequence ID" value="GFS22186.1"/>
    <property type="molecule type" value="Genomic_DNA"/>
</dbReference>
<dbReference type="AlphaFoldDB" id="A0AAV4JIK7"/>
<organism evidence="2 3">
    <name type="scientific">Elysia marginata</name>
    <dbReference type="NCBI Taxonomy" id="1093978"/>
    <lineage>
        <taxon>Eukaryota</taxon>
        <taxon>Metazoa</taxon>
        <taxon>Spiralia</taxon>
        <taxon>Lophotrochozoa</taxon>
        <taxon>Mollusca</taxon>
        <taxon>Gastropoda</taxon>
        <taxon>Heterobranchia</taxon>
        <taxon>Euthyneura</taxon>
        <taxon>Panpulmonata</taxon>
        <taxon>Sacoglossa</taxon>
        <taxon>Placobranchoidea</taxon>
        <taxon>Plakobranchidae</taxon>
        <taxon>Elysia</taxon>
    </lineage>
</organism>
<evidence type="ECO:0000256" key="1">
    <source>
        <dbReference type="SAM" id="MobiDB-lite"/>
    </source>
</evidence>
<gene>
    <name evidence="2" type="ORF">ElyMa_003357300</name>
</gene>
<comment type="caution">
    <text evidence="2">The sequence shown here is derived from an EMBL/GenBank/DDBJ whole genome shotgun (WGS) entry which is preliminary data.</text>
</comment>
<keyword evidence="3" id="KW-1185">Reference proteome</keyword>
<accession>A0AAV4JIK7</accession>
<evidence type="ECO:0000313" key="3">
    <source>
        <dbReference type="Proteomes" id="UP000762676"/>
    </source>
</evidence>
<dbReference type="Proteomes" id="UP000762676">
    <property type="component" value="Unassembled WGS sequence"/>
</dbReference>
<proteinExistence type="predicted"/>
<sequence length="72" mass="8104">MILKRSHSLQTDGGWKANGSKLHSFHSSHSLRKAPVTNMKEPKNLAWDHLIQDPRAARQNTILSIATRCSQT</sequence>
<feature type="region of interest" description="Disordered" evidence="1">
    <location>
        <begin position="1"/>
        <end position="20"/>
    </location>
</feature>
<evidence type="ECO:0000313" key="2">
    <source>
        <dbReference type="EMBL" id="GFS22186.1"/>
    </source>
</evidence>
<name>A0AAV4JIK7_9GAST</name>
<reference evidence="2 3" key="1">
    <citation type="journal article" date="2021" name="Elife">
        <title>Chloroplast acquisition without the gene transfer in kleptoplastic sea slugs, Plakobranchus ocellatus.</title>
        <authorList>
            <person name="Maeda T."/>
            <person name="Takahashi S."/>
            <person name="Yoshida T."/>
            <person name="Shimamura S."/>
            <person name="Takaki Y."/>
            <person name="Nagai Y."/>
            <person name="Toyoda A."/>
            <person name="Suzuki Y."/>
            <person name="Arimoto A."/>
            <person name="Ishii H."/>
            <person name="Satoh N."/>
            <person name="Nishiyama T."/>
            <person name="Hasebe M."/>
            <person name="Maruyama T."/>
            <person name="Minagawa J."/>
            <person name="Obokata J."/>
            <person name="Shigenobu S."/>
        </authorList>
    </citation>
    <scope>NUCLEOTIDE SEQUENCE [LARGE SCALE GENOMIC DNA]</scope>
</reference>